<protein>
    <submittedName>
        <fullName evidence="4">Uncharacterized protein</fullName>
    </submittedName>
</protein>
<evidence type="ECO:0000256" key="2">
    <source>
        <dbReference type="SAM" id="SignalP"/>
    </source>
</evidence>
<proteinExistence type="predicted"/>
<name>A0A915Q0F3_9BILA</name>
<dbReference type="WBParaSite" id="sdigi.contig689.g9500.t1">
    <property type="protein sequence ID" value="sdigi.contig689.g9500.t1"/>
    <property type="gene ID" value="sdigi.contig689.g9500"/>
</dbReference>
<feature type="signal peptide" evidence="2">
    <location>
        <begin position="1"/>
        <end position="22"/>
    </location>
</feature>
<feature type="chain" id="PRO_5036951600" evidence="2">
    <location>
        <begin position="23"/>
        <end position="251"/>
    </location>
</feature>
<keyword evidence="3" id="KW-1185">Reference proteome</keyword>
<evidence type="ECO:0000256" key="1">
    <source>
        <dbReference type="SAM" id="MobiDB-lite"/>
    </source>
</evidence>
<accession>A0A915Q0F3</accession>
<evidence type="ECO:0000313" key="4">
    <source>
        <dbReference type="WBParaSite" id="sdigi.contig689.g9500.t1"/>
    </source>
</evidence>
<organism evidence="3 4">
    <name type="scientific">Setaria digitata</name>
    <dbReference type="NCBI Taxonomy" id="48799"/>
    <lineage>
        <taxon>Eukaryota</taxon>
        <taxon>Metazoa</taxon>
        <taxon>Ecdysozoa</taxon>
        <taxon>Nematoda</taxon>
        <taxon>Chromadorea</taxon>
        <taxon>Rhabditida</taxon>
        <taxon>Spirurina</taxon>
        <taxon>Spiruromorpha</taxon>
        <taxon>Filarioidea</taxon>
        <taxon>Setariidae</taxon>
        <taxon>Setaria</taxon>
    </lineage>
</organism>
<reference evidence="4" key="1">
    <citation type="submission" date="2022-11" db="UniProtKB">
        <authorList>
            <consortium name="WormBaseParasite"/>
        </authorList>
    </citation>
    <scope>IDENTIFICATION</scope>
</reference>
<evidence type="ECO:0000313" key="3">
    <source>
        <dbReference type="Proteomes" id="UP000887581"/>
    </source>
</evidence>
<dbReference type="Proteomes" id="UP000887581">
    <property type="component" value="Unplaced"/>
</dbReference>
<dbReference type="AlphaFoldDB" id="A0A915Q0F3"/>
<keyword evidence="2" id="KW-0732">Signal</keyword>
<feature type="region of interest" description="Disordered" evidence="1">
    <location>
        <begin position="67"/>
        <end position="87"/>
    </location>
</feature>
<sequence>MSSAVKIYQILFLNVFVFAIGAISPSGSQSSGFVDDYLISEPKDLEKQEWNMEYSYGRNYKHSEGQEWGTGYRSENENVNSDENQVGGMRTQKPEILEAETSPAKWSSFDTDESLMYARPDISDAQQLYKLRVGELEKNFQEKRDNDVKNWQNWPKKNLAWSNWDLLKSNHYDKQPVPWWSADSQQPEKARKVTSLNNQDERFMLHRSNLERKQPFWLRSVGWKGDLGSYGEIPPPPWLSKISLVANDTAN</sequence>